<evidence type="ECO:0000313" key="3">
    <source>
        <dbReference type="Proteomes" id="UP001381693"/>
    </source>
</evidence>
<evidence type="ECO:0000313" key="2">
    <source>
        <dbReference type="EMBL" id="KAK7081518.1"/>
    </source>
</evidence>
<dbReference type="InterPro" id="IPR027417">
    <property type="entry name" value="P-loop_NTPase"/>
</dbReference>
<organism evidence="2 3">
    <name type="scientific">Halocaridina rubra</name>
    <name type="common">Hawaiian red shrimp</name>
    <dbReference type="NCBI Taxonomy" id="373956"/>
    <lineage>
        <taxon>Eukaryota</taxon>
        <taxon>Metazoa</taxon>
        <taxon>Ecdysozoa</taxon>
        <taxon>Arthropoda</taxon>
        <taxon>Crustacea</taxon>
        <taxon>Multicrustacea</taxon>
        <taxon>Malacostraca</taxon>
        <taxon>Eumalacostraca</taxon>
        <taxon>Eucarida</taxon>
        <taxon>Decapoda</taxon>
        <taxon>Pleocyemata</taxon>
        <taxon>Caridea</taxon>
        <taxon>Atyoidea</taxon>
        <taxon>Atyidae</taxon>
        <taxon>Halocaridina</taxon>
    </lineage>
</organism>
<keyword evidence="3" id="KW-1185">Reference proteome</keyword>
<gene>
    <name evidence="2" type="ORF">SK128_018888</name>
</gene>
<protein>
    <submittedName>
        <fullName evidence="2">Uncharacterized protein</fullName>
    </submittedName>
</protein>
<reference evidence="2 3" key="1">
    <citation type="submission" date="2023-11" db="EMBL/GenBank/DDBJ databases">
        <title>Halocaridina rubra genome assembly.</title>
        <authorList>
            <person name="Smith C."/>
        </authorList>
    </citation>
    <scope>NUCLEOTIDE SEQUENCE [LARGE SCALE GENOMIC DNA]</scope>
    <source>
        <strain evidence="2">EP-1</strain>
        <tissue evidence="2">Whole</tissue>
    </source>
</reference>
<feature type="compositionally biased region" description="Acidic residues" evidence="1">
    <location>
        <begin position="30"/>
        <end position="42"/>
    </location>
</feature>
<proteinExistence type="predicted"/>
<dbReference type="Proteomes" id="UP001381693">
    <property type="component" value="Unassembled WGS sequence"/>
</dbReference>
<feature type="compositionally biased region" description="Polar residues" evidence="1">
    <location>
        <begin position="171"/>
        <end position="183"/>
    </location>
</feature>
<name>A0AAN9AB54_HALRR</name>
<feature type="compositionally biased region" description="Polar residues" evidence="1">
    <location>
        <begin position="124"/>
        <end position="134"/>
    </location>
</feature>
<sequence>MLPKIMLPKPLTNVNSDDDDDEAITLTNVNDDDDDDNDDNDNEAIMLPKPLTDVNDDENGDLEAINARLTPWPSQSSLDTTTDDIGVAEKRISWPKFISLVSEKLVKMENKRKGKLDPVDNDNDNYMFTDSISVPANKKNGDEKRSTASLPRKIGDDDDADLEGIGAHLAPSTSSSQPTLDTSTTDDVEGPGRRSNLQRRRRPTSLSLTLSNNDSFWRGDEYFNRHLSEKRNNRHLSEKRKAHFYFEDALRPPKIIIINVDGIVAIGKTQFIDHKLIPKLKLEYPASRIVNVGRDHMLGNEEYLDSLALGSGCAERRLYKECLAVALLQKFLRRLYRQILSKKKKKEEEEDNRLNFIILKGGIASGAIIHNRNIVPDECFVGFRDIIDSYHNVFPKIDLNIIIKDLSVQQVLGNIEKRNRPGEYDFYSGKIEILMDNVAHVYPNGDANNVLFLEAETDIMEKISRSSVLNMETGGDDVTGHGIDNPAPPSVVAHSRPTNRGAVNDTGLRRPDVPSDTSSKPTNRGAVTDTGLRRPDVPSDTSSKPTNRGAVTDTGLRRPDVPSDTSHGMESDSDDENGESTSHAVKEFIKVLNAMSPQTDPVPIDEVKTMHAQINADSNLRSWLSRVKRKQNKYEMILIIYFATVYYNYYERINARKIFNVYKQLARTNFNAAKYPFAAPFVDYYTFLVKPGIVEKYFKDIQRDTYLGIVKLWQVLGPLKEAPFNFFASERSARKAAIYEHKTSRKMMYDVPPEGLFLGNFYDNFKNHLLEWSDDILPLSAYVDMELTVAHNKNITLIATSSDGVNKLLVTPMDGDSHNLSLRFFINMEFDEMKYQKDIIELSDNQELIVGIDPTMIYVKNNTDEDIRLELVYRFVFHTFI</sequence>
<feature type="region of interest" description="Disordered" evidence="1">
    <location>
        <begin position="1"/>
        <end position="59"/>
    </location>
</feature>
<comment type="caution">
    <text evidence="2">The sequence shown here is derived from an EMBL/GenBank/DDBJ whole genome shotgun (WGS) entry which is preliminary data.</text>
</comment>
<feature type="region of interest" description="Disordered" evidence="1">
    <location>
        <begin position="110"/>
        <end position="205"/>
    </location>
</feature>
<dbReference type="Gene3D" id="3.40.50.300">
    <property type="entry name" value="P-loop containing nucleotide triphosphate hydrolases"/>
    <property type="match status" value="1"/>
</dbReference>
<accession>A0AAN9AB54</accession>
<dbReference type="AlphaFoldDB" id="A0AAN9AB54"/>
<feature type="region of interest" description="Disordered" evidence="1">
    <location>
        <begin position="471"/>
        <end position="581"/>
    </location>
</feature>
<dbReference type="EMBL" id="JAXCGZ010004741">
    <property type="protein sequence ID" value="KAK7081518.1"/>
    <property type="molecule type" value="Genomic_DNA"/>
</dbReference>
<evidence type="ECO:0000256" key="1">
    <source>
        <dbReference type="SAM" id="MobiDB-lite"/>
    </source>
</evidence>